<feature type="transmembrane region" description="Helical" evidence="1">
    <location>
        <begin position="48"/>
        <end position="67"/>
    </location>
</feature>
<geneLocation type="plasmid" evidence="3">
    <name>rcs29_pii</name>
</geneLocation>
<keyword evidence="1" id="KW-1133">Transmembrane helix</keyword>
<evidence type="ECO:0000256" key="1">
    <source>
        <dbReference type="SAM" id="Phobius"/>
    </source>
</evidence>
<accession>A0A3W2SRK3</accession>
<protein>
    <submittedName>
        <fullName evidence="2">Uncharacterized protein</fullName>
    </submittedName>
</protein>
<keyword evidence="1" id="KW-0472">Membrane</keyword>
<evidence type="ECO:0000313" key="3">
    <source>
        <dbReference type="Proteomes" id="UP000308292"/>
    </source>
</evidence>
<dbReference type="EMBL" id="LT985239">
    <property type="protein sequence ID" value="SPD97783.1"/>
    <property type="molecule type" value="Genomic_DNA"/>
</dbReference>
<keyword evidence="1" id="KW-0812">Transmembrane</keyword>
<feature type="transmembrane region" description="Helical" evidence="1">
    <location>
        <begin position="7"/>
        <end position="28"/>
    </location>
</feature>
<reference evidence="3" key="1">
    <citation type="submission" date="2018-02" db="EMBL/GenBank/DDBJ databases">
        <authorList>
            <person name="Cea G.-C."/>
            <person name="William W."/>
        </authorList>
    </citation>
    <scope>NUCLEOTIDE SEQUENCE [LARGE SCALE GENOMIC DNA]</scope>
    <source>
        <strain evidence="3">692</strain>
        <plasmid evidence="3">rcs29_pii</plasmid>
    </source>
</reference>
<proteinExistence type="predicted"/>
<name>A0A3W2SRK3_ECOLX</name>
<dbReference type="Proteomes" id="UP000308292">
    <property type="component" value="Plasmid RCS29_pII"/>
</dbReference>
<evidence type="ECO:0000313" key="2">
    <source>
        <dbReference type="EMBL" id="SPD97783.1"/>
    </source>
</evidence>
<organism evidence="2 3">
    <name type="scientific">Escherichia coli</name>
    <dbReference type="NCBI Taxonomy" id="562"/>
    <lineage>
        <taxon>Bacteria</taxon>
        <taxon>Pseudomonadati</taxon>
        <taxon>Pseudomonadota</taxon>
        <taxon>Gammaproteobacteria</taxon>
        <taxon>Enterobacterales</taxon>
        <taxon>Enterobacteriaceae</taxon>
        <taxon>Escherichia</taxon>
    </lineage>
</organism>
<dbReference type="AlphaFoldDB" id="A0A3W2SRK3"/>
<gene>
    <name evidence="2" type="ORF">RCS29_PII0027</name>
</gene>
<keyword evidence="2" id="KW-0614">Plasmid</keyword>
<sequence length="71" mass="8289">MDSTTLYVVLGVSIVVFILINIALIYGFKKANPYVDKFMSVYIFNKNYHWSIRLLISMVLLILYIIISRQV</sequence>